<dbReference type="PROSITE" id="PS01124">
    <property type="entry name" value="HTH_ARAC_FAMILY_2"/>
    <property type="match status" value="1"/>
</dbReference>
<evidence type="ECO:0000259" key="5">
    <source>
        <dbReference type="PROSITE" id="PS01124"/>
    </source>
</evidence>
<sequence>MEHPSSASFTRPKHVDIELVSVAYRNRSFPMHMHDQYVVGVVESGGETLTIDGTSYEVGEGDMITIDAGTAHANATLGDATLRYRVFYIRAEVAWSYVGRSDLLFPAPVRCDPACAQRLLELHRWFEAGTGDRLEEDTALAEIVGIAFAAAVEPDRDDRLPEAVRRAKGYIDARYDENFGLDELADAAGVTKYHLARSFTRAHGLSPLAYRTQRRIHAAKEMVLAGAPLADVASDLGFADQSHLTRQFQSMVGISPARYREQ</sequence>
<dbReference type="GeneID" id="93685951"/>
<dbReference type="InterPro" id="IPR003313">
    <property type="entry name" value="AraC-bd"/>
</dbReference>
<keyword evidence="3" id="KW-0010">Activator</keyword>
<protein>
    <submittedName>
        <fullName evidence="6">AraC-like DNA-binding protein</fullName>
    </submittedName>
    <submittedName>
        <fullName evidence="7">Helix-turn-helix domain-containing protein</fullName>
    </submittedName>
</protein>
<reference evidence="7 8" key="1">
    <citation type="submission" date="2019-12" db="EMBL/GenBank/DDBJ databases">
        <title>Genomic-based taxomic classification of the family Erythrobacteraceae.</title>
        <authorList>
            <person name="Xu L."/>
        </authorList>
    </citation>
    <scope>NUCLEOTIDE SEQUENCE [LARGE SCALE GENOMIC DNA]</scope>
    <source>
        <strain evidence="7 8">CGMCC 1.8703</strain>
    </source>
</reference>
<keyword evidence="4" id="KW-0804">Transcription</keyword>
<keyword evidence="9" id="KW-1185">Reference proteome</keyword>
<dbReference type="GO" id="GO:0003700">
    <property type="term" value="F:DNA-binding transcription factor activity"/>
    <property type="evidence" value="ECO:0007669"/>
    <property type="project" value="InterPro"/>
</dbReference>
<dbReference type="SMART" id="SM00342">
    <property type="entry name" value="HTH_ARAC"/>
    <property type="match status" value="1"/>
</dbReference>
<dbReference type="Proteomes" id="UP001238601">
    <property type="component" value="Unassembled WGS sequence"/>
</dbReference>
<evidence type="ECO:0000256" key="2">
    <source>
        <dbReference type="ARBA" id="ARBA00023125"/>
    </source>
</evidence>
<dbReference type="Gene3D" id="1.10.10.60">
    <property type="entry name" value="Homeodomain-like"/>
    <property type="match status" value="1"/>
</dbReference>
<evidence type="ECO:0000256" key="3">
    <source>
        <dbReference type="ARBA" id="ARBA00023159"/>
    </source>
</evidence>
<dbReference type="InterPro" id="IPR009057">
    <property type="entry name" value="Homeodomain-like_sf"/>
</dbReference>
<proteinExistence type="predicted"/>
<dbReference type="EMBL" id="JAUSWK010000001">
    <property type="protein sequence ID" value="MDQ0565592.1"/>
    <property type="molecule type" value="Genomic_DNA"/>
</dbReference>
<name>A0A6I4U8V8_9SPHN</name>
<dbReference type="RefSeq" id="WP_160766592.1">
    <property type="nucleotide sequence ID" value="NZ_JAUSWK010000001.1"/>
</dbReference>
<comment type="caution">
    <text evidence="7">The sequence shown here is derived from an EMBL/GenBank/DDBJ whole genome shotgun (WGS) entry which is preliminary data.</text>
</comment>
<dbReference type="AlphaFoldDB" id="A0A6I4U8V8"/>
<dbReference type="InterPro" id="IPR018060">
    <property type="entry name" value="HTH_AraC"/>
</dbReference>
<evidence type="ECO:0000313" key="8">
    <source>
        <dbReference type="Proteomes" id="UP000439914"/>
    </source>
</evidence>
<dbReference type="Pfam" id="PF12833">
    <property type="entry name" value="HTH_18"/>
    <property type="match status" value="1"/>
</dbReference>
<feature type="domain" description="HTH araC/xylS-type" evidence="5">
    <location>
        <begin position="165"/>
        <end position="262"/>
    </location>
</feature>
<evidence type="ECO:0000256" key="4">
    <source>
        <dbReference type="ARBA" id="ARBA00023163"/>
    </source>
</evidence>
<dbReference type="EMBL" id="WTYG01000002">
    <property type="protein sequence ID" value="MXP35400.1"/>
    <property type="molecule type" value="Genomic_DNA"/>
</dbReference>
<dbReference type="PANTHER" id="PTHR46796">
    <property type="entry name" value="HTH-TYPE TRANSCRIPTIONAL ACTIVATOR RHAS-RELATED"/>
    <property type="match status" value="1"/>
</dbReference>
<accession>A0A6I4U8V8</accession>
<gene>
    <name evidence="7" type="ORF">GRI55_06395</name>
    <name evidence="6" type="ORF">QOZ97_001102</name>
</gene>
<evidence type="ECO:0000313" key="9">
    <source>
        <dbReference type="Proteomes" id="UP001238601"/>
    </source>
</evidence>
<dbReference type="Pfam" id="PF02311">
    <property type="entry name" value="AraC_binding"/>
    <property type="match status" value="1"/>
</dbReference>
<dbReference type="InterPro" id="IPR018062">
    <property type="entry name" value="HTH_AraC-typ_CS"/>
</dbReference>
<dbReference type="Gene3D" id="2.60.120.10">
    <property type="entry name" value="Jelly Rolls"/>
    <property type="match status" value="1"/>
</dbReference>
<dbReference type="InterPro" id="IPR014710">
    <property type="entry name" value="RmlC-like_jellyroll"/>
</dbReference>
<evidence type="ECO:0000313" key="7">
    <source>
        <dbReference type="EMBL" id="MXP35400.1"/>
    </source>
</evidence>
<reference evidence="6 9" key="2">
    <citation type="submission" date="2023-07" db="EMBL/GenBank/DDBJ databases">
        <title>Genomic Encyclopedia of Type Strains, Phase IV (KMG-IV): sequencing the most valuable type-strain genomes for metagenomic binning, comparative biology and taxonomic classification.</title>
        <authorList>
            <person name="Goeker M."/>
        </authorList>
    </citation>
    <scope>NUCLEOTIDE SEQUENCE [LARGE SCALE GENOMIC DNA]</scope>
    <source>
        <strain evidence="6 9">DSM 14432</strain>
    </source>
</reference>
<evidence type="ECO:0000256" key="1">
    <source>
        <dbReference type="ARBA" id="ARBA00023015"/>
    </source>
</evidence>
<keyword evidence="2" id="KW-0238">DNA-binding</keyword>
<dbReference type="Proteomes" id="UP000439914">
    <property type="component" value="Unassembled WGS sequence"/>
</dbReference>
<dbReference type="InterPro" id="IPR037923">
    <property type="entry name" value="HTH-like"/>
</dbReference>
<dbReference type="SUPFAM" id="SSF51215">
    <property type="entry name" value="Regulatory protein AraC"/>
    <property type="match status" value="1"/>
</dbReference>
<dbReference type="InterPro" id="IPR050204">
    <property type="entry name" value="AraC_XylS_family_regulators"/>
</dbReference>
<dbReference type="SUPFAM" id="SSF46689">
    <property type="entry name" value="Homeodomain-like"/>
    <property type="match status" value="2"/>
</dbReference>
<dbReference type="GO" id="GO:0043565">
    <property type="term" value="F:sequence-specific DNA binding"/>
    <property type="evidence" value="ECO:0007669"/>
    <property type="project" value="InterPro"/>
</dbReference>
<keyword evidence="1" id="KW-0805">Transcription regulation</keyword>
<dbReference type="PANTHER" id="PTHR46796:SF2">
    <property type="entry name" value="TRANSCRIPTIONAL REGULATORY PROTEIN"/>
    <property type="match status" value="1"/>
</dbReference>
<evidence type="ECO:0000313" key="6">
    <source>
        <dbReference type="EMBL" id="MDQ0565592.1"/>
    </source>
</evidence>
<dbReference type="PROSITE" id="PS00041">
    <property type="entry name" value="HTH_ARAC_FAMILY_1"/>
    <property type="match status" value="1"/>
</dbReference>
<organism evidence="7 8">
    <name type="scientific">Qipengyuania citrea</name>
    <dbReference type="NCBI Taxonomy" id="225971"/>
    <lineage>
        <taxon>Bacteria</taxon>
        <taxon>Pseudomonadati</taxon>
        <taxon>Pseudomonadota</taxon>
        <taxon>Alphaproteobacteria</taxon>
        <taxon>Sphingomonadales</taxon>
        <taxon>Erythrobacteraceae</taxon>
        <taxon>Qipengyuania</taxon>
    </lineage>
</organism>